<dbReference type="RefSeq" id="WP_084440989.1">
    <property type="nucleotide sequence ID" value="NZ_JAAFNI010000001.1"/>
</dbReference>
<proteinExistence type="predicted"/>
<dbReference type="STRING" id="1121387.GCA_000429885_01145"/>
<organism evidence="2 3">
    <name type="scientific">Dermatophilus congolensis</name>
    <dbReference type="NCBI Taxonomy" id="1863"/>
    <lineage>
        <taxon>Bacteria</taxon>
        <taxon>Bacillati</taxon>
        <taxon>Actinomycetota</taxon>
        <taxon>Actinomycetes</taxon>
        <taxon>Micrococcales</taxon>
        <taxon>Dermatophilaceae</taxon>
        <taxon>Dermatophilus</taxon>
    </lineage>
</organism>
<keyword evidence="1" id="KW-0812">Transmembrane</keyword>
<feature type="transmembrane region" description="Helical" evidence="1">
    <location>
        <begin position="202"/>
        <end position="222"/>
    </location>
</feature>
<dbReference type="KEGG" id="dco:SAMEA4475696_0942"/>
<dbReference type="AlphaFoldDB" id="A0A239VEQ1"/>
<name>A0A239VEQ1_9MICO</name>
<evidence type="ECO:0000313" key="3">
    <source>
        <dbReference type="Proteomes" id="UP000242637"/>
    </source>
</evidence>
<evidence type="ECO:0008006" key="4">
    <source>
        <dbReference type="Google" id="ProtNLM"/>
    </source>
</evidence>
<keyword evidence="1" id="KW-1133">Transmembrane helix</keyword>
<evidence type="ECO:0000313" key="2">
    <source>
        <dbReference type="EMBL" id="SNV20183.1"/>
    </source>
</evidence>
<dbReference type="GeneID" id="63459187"/>
<reference evidence="2 3" key="1">
    <citation type="submission" date="2017-06" db="EMBL/GenBank/DDBJ databases">
        <authorList>
            <consortium name="Pathogen Informatics"/>
        </authorList>
    </citation>
    <scope>NUCLEOTIDE SEQUENCE [LARGE SCALE GENOMIC DNA]</scope>
    <source>
        <strain evidence="2 3">NCTC13039</strain>
    </source>
</reference>
<sequence>MTGPKSSLSVRTRMILFTTLLIALLVLIGSSSAWISTHAASMVQKQAEVIAPARAANVRVLDDLRSAERSFSAAVTASQGAEIGDASSSADLLAPWNRFSQRYTTDIDAVQRLAWLWPLNDTSRVGNLSEQIAQMRASTAAWVEASRLLTKAAEEETPPQADMVRARALYGVAMQDNAAVQATLDAAAISWRSQVVDMLGDGARIVLTATVLAALLAIFTAWRTVRSLTGPLLGLRETLRRQVEGERTAWANVEAGTPEIRAVAADLNHLNREHLRLVDQQAQSLALLQAGNDAVMLVSRETSMVRAAQVAADAIGTTLAVDAVRLAGWTDEGPYAAVWSRTATARLQVPEMWWYRISAHTPPTIETPYAVRVWDGGARSELESLDTWIAEDPVVVRSKSALFLPILVDGDVAGVISVSSWADERAWDASEIAYIERVMREMARKSVALARA</sequence>
<dbReference type="SUPFAM" id="SSF55781">
    <property type="entry name" value="GAF domain-like"/>
    <property type="match status" value="1"/>
</dbReference>
<keyword evidence="3" id="KW-1185">Reference proteome</keyword>
<accession>A0A239VEQ1</accession>
<keyword evidence="1" id="KW-0472">Membrane</keyword>
<dbReference type="Proteomes" id="UP000242637">
    <property type="component" value="Chromosome 1"/>
</dbReference>
<dbReference type="InterPro" id="IPR029016">
    <property type="entry name" value="GAF-like_dom_sf"/>
</dbReference>
<dbReference type="Gene3D" id="3.30.450.40">
    <property type="match status" value="1"/>
</dbReference>
<gene>
    <name evidence="2" type="ORF">SAMEA4475696_00942</name>
</gene>
<evidence type="ECO:0000256" key="1">
    <source>
        <dbReference type="SAM" id="Phobius"/>
    </source>
</evidence>
<protein>
    <recommendedName>
        <fullName evidence="4">HAMP domain-containing protein</fullName>
    </recommendedName>
</protein>
<dbReference type="EMBL" id="LT906453">
    <property type="protein sequence ID" value="SNV20183.1"/>
    <property type="molecule type" value="Genomic_DNA"/>
</dbReference>